<feature type="compositionally biased region" description="Polar residues" evidence="2">
    <location>
        <begin position="95"/>
        <end position="106"/>
    </location>
</feature>
<organism evidence="3 4">
    <name type="scientific">Paramormyrops kingsleyae</name>
    <dbReference type="NCBI Taxonomy" id="1676925"/>
    <lineage>
        <taxon>Eukaryota</taxon>
        <taxon>Metazoa</taxon>
        <taxon>Chordata</taxon>
        <taxon>Craniata</taxon>
        <taxon>Vertebrata</taxon>
        <taxon>Euteleostomi</taxon>
        <taxon>Actinopterygii</taxon>
        <taxon>Neopterygii</taxon>
        <taxon>Teleostei</taxon>
        <taxon>Osteoglossocephala</taxon>
        <taxon>Osteoglossomorpha</taxon>
        <taxon>Osteoglossiformes</taxon>
        <taxon>Mormyridae</taxon>
        <taxon>Paramormyrops</taxon>
    </lineage>
</organism>
<feature type="compositionally biased region" description="Basic and acidic residues" evidence="2">
    <location>
        <begin position="170"/>
        <end position="211"/>
    </location>
</feature>
<feature type="compositionally biased region" description="Basic and acidic residues" evidence="2">
    <location>
        <begin position="2417"/>
        <end position="2429"/>
    </location>
</feature>
<dbReference type="GO" id="GO:0030424">
    <property type="term" value="C:axon"/>
    <property type="evidence" value="ECO:0007669"/>
    <property type="project" value="TreeGrafter"/>
</dbReference>
<feature type="compositionally biased region" description="Basic and acidic residues" evidence="2">
    <location>
        <begin position="2497"/>
        <end position="2509"/>
    </location>
</feature>
<feature type="compositionally biased region" description="Low complexity" evidence="2">
    <location>
        <begin position="2266"/>
        <end position="2279"/>
    </location>
</feature>
<name>A0A3B3RL62_9TELE</name>
<feature type="compositionally biased region" description="Acidic residues" evidence="2">
    <location>
        <begin position="1527"/>
        <end position="1536"/>
    </location>
</feature>
<feature type="compositionally biased region" description="Pro residues" evidence="2">
    <location>
        <begin position="11"/>
        <end position="24"/>
    </location>
</feature>
<reference evidence="3" key="2">
    <citation type="submission" date="2025-09" db="UniProtKB">
        <authorList>
            <consortium name="Ensembl"/>
        </authorList>
    </citation>
    <scope>IDENTIFICATION</scope>
</reference>
<dbReference type="Proteomes" id="UP000261540">
    <property type="component" value="Unplaced"/>
</dbReference>
<reference evidence="3" key="1">
    <citation type="submission" date="2025-08" db="UniProtKB">
        <authorList>
            <consortium name="Ensembl"/>
        </authorList>
    </citation>
    <scope>IDENTIFICATION</scope>
</reference>
<feature type="coiled-coil region" evidence="1">
    <location>
        <begin position="1828"/>
        <end position="1858"/>
    </location>
</feature>
<dbReference type="GO" id="GO:0098982">
    <property type="term" value="C:GABA-ergic synapse"/>
    <property type="evidence" value="ECO:0007669"/>
    <property type="project" value="TreeGrafter"/>
</dbReference>
<dbReference type="STRING" id="1676925.ENSPKIP00000019048"/>
<keyword evidence="1" id="KW-0175">Coiled coil</keyword>
<dbReference type="GO" id="GO:0035418">
    <property type="term" value="P:protein localization to synapse"/>
    <property type="evidence" value="ECO:0007669"/>
    <property type="project" value="TreeGrafter"/>
</dbReference>
<feature type="compositionally biased region" description="Basic and acidic residues" evidence="2">
    <location>
        <begin position="237"/>
        <end position="246"/>
    </location>
</feature>
<feature type="compositionally biased region" description="Low complexity" evidence="2">
    <location>
        <begin position="2546"/>
        <end position="2582"/>
    </location>
</feature>
<feature type="compositionally biased region" description="Basic and acidic residues" evidence="2">
    <location>
        <begin position="392"/>
        <end position="407"/>
    </location>
</feature>
<feature type="region of interest" description="Disordered" evidence="2">
    <location>
        <begin position="544"/>
        <end position="620"/>
    </location>
</feature>
<feature type="compositionally biased region" description="Low complexity" evidence="2">
    <location>
        <begin position="265"/>
        <end position="286"/>
    </location>
</feature>
<feature type="region of interest" description="Disordered" evidence="2">
    <location>
        <begin position="1773"/>
        <end position="1797"/>
    </location>
</feature>
<feature type="compositionally biased region" description="Basic and acidic residues" evidence="2">
    <location>
        <begin position="2255"/>
        <end position="2265"/>
    </location>
</feature>
<feature type="compositionally biased region" description="Low complexity" evidence="2">
    <location>
        <begin position="2691"/>
        <end position="2720"/>
    </location>
</feature>
<feature type="region of interest" description="Disordered" evidence="2">
    <location>
        <begin position="1522"/>
        <end position="1560"/>
    </location>
</feature>
<feature type="compositionally biased region" description="Basic and acidic residues" evidence="2">
    <location>
        <begin position="1722"/>
        <end position="1731"/>
    </location>
</feature>
<feature type="region of interest" description="Disordered" evidence="2">
    <location>
        <begin position="1"/>
        <end position="414"/>
    </location>
</feature>
<feature type="compositionally biased region" description="Low complexity" evidence="2">
    <location>
        <begin position="2591"/>
        <end position="2658"/>
    </location>
</feature>
<keyword evidence="4" id="KW-1185">Reference proteome</keyword>
<dbReference type="InterPro" id="IPR052098">
    <property type="entry name" value="Presynaptic_Scaffold_Bsn/Pclo"/>
</dbReference>
<feature type="region of interest" description="Disordered" evidence="2">
    <location>
        <begin position="947"/>
        <end position="996"/>
    </location>
</feature>
<dbReference type="GO" id="GO:0048788">
    <property type="term" value="C:cytoskeleton of presynaptic active zone"/>
    <property type="evidence" value="ECO:0007669"/>
    <property type="project" value="TreeGrafter"/>
</dbReference>
<dbReference type="PANTHER" id="PTHR14113">
    <property type="entry name" value="PICCOLO/BASSOON"/>
    <property type="match status" value="1"/>
</dbReference>
<dbReference type="PANTHER" id="PTHR14113:SF1">
    <property type="entry name" value="PROTEIN BASSOON"/>
    <property type="match status" value="1"/>
</dbReference>
<feature type="compositionally biased region" description="Polar residues" evidence="2">
    <location>
        <begin position="34"/>
        <end position="61"/>
    </location>
</feature>
<feature type="compositionally biased region" description="Basic and acidic residues" evidence="2">
    <location>
        <begin position="2463"/>
        <end position="2487"/>
    </location>
</feature>
<feature type="compositionally biased region" description="Polar residues" evidence="2">
    <location>
        <begin position="544"/>
        <end position="565"/>
    </location>
</feature>
<feature type="compositionally biased region" description="Basic and acidic residues" evidence="2">
    <location>
        <begin position="338"/>
        <end position="348"/>
    </location>
</feature>
<feature type="compositionally biased region" description="Basic and acidic residues" evidence="2">
    <location>
        <begin position="141"/>
        <end position="160"/>
    </location>
</feature>
<feature type="region of interest" description="Disordered" evidence="2">
    <location>
        <begin position="1706"/>
        <end position="1756"/>
    </location>
</feature>
<feature type="compositionally biased region" description="Low complexity" evidence="2">
    <location>
        <begin position="566"/>
        <end position="600"/>
    </location>
</feature>
<feature type="compositionally biased region" description="Polar residues" evidence="2">
    <location>
        <begin position="1979"/>
        <end position="2014"/>
    </location>
</feature>
<feature type="region of interest" description="Disordered" evidence="2">
    <location>
        <begin position="2299"/>
        <end position="2350"/>
    </location>
</feature>
<feature type="compositionally biased region" description="Low complexity" evidence="2">
    <location>
        <begin position="2665"/>
        <end position="2680"/>
    </location>
</feature>
<feature type="compositionally biased region" description="Polar residues" evidence="2">
    <location>
        <begin position="2437"/>
        <end position="2451"/>
    </location>
</feature>
<feature type="compositionally biased region" description="Basic residues" evidence="2">
    <location>
        <begin position="2400"/>
        <end position="2416"/>
    </location>
</feature>
<feature type="region of interest" description="Disordered" evidence="2">
    <location>
        <begin position="1969"/>
        <end position="2014"/>
    </location>
</feature>
<feature type="compositionally biased region" description="Basic and acidic residues" evidence="2">
    <location>
        <begin position="1298"/>
        <end position="1307"/>
    </location>
</feature>
<feature type="region of interest" description="Disordered" evidence="2">
    <location>
        <begin position="2381"/>
        <end position="2733"/>
    </location>
</feature>
<feature type="region of interest" description="Disordered" evidence="2">
    <location>
        <begin position="1254"/>
        <end position="1307"/>
    </location>
</feature>
<feature type="compositionally biased region" description="Low complexity" evidence="2">
    <location>
        <begin position="956"/>
        <end position="969"/>
    </location>
</feature>
<accession>A0A3B3RL62</accession>
<dbReference type="GO" id="GO:0098978">
    <property type="term" value="C:glutamatergic synapse"/>
    <property type="evidence" value="ECO:0007669"/>
    <property type="project" value="TreeGrafter"/>
</dbReference>
<dbReference type="GO" id="GO:1904071">
    <property type="term" value="P:presynaptic active zone assembly"/>
    <property type="evidence" value="ECO:0007669"/>
    <property type="project" value="TreeGrafter"/>
</dbReference>
<proteinExistence type="predicted"/>
<feature type="region of interest" description="Disordered" evidence="2">
    <location>
        <begin position="2254"/>
        <end position="2280"/>
    </location>
</feature>
<evidence type="ECO:0000313" key="4">
    <source>
        <dbReference type="Proteomes" id="UP000261540"/>
    </source>
</evidence>
<feature type="compositionally biased region" description="Basic and acidic residues" evidence="2">
    <location>
        <begin position="2389"/>
        <end position="2399"/>
    </location>
</feature>
<feature type="compositionally biased region" description="Low complexity" evidence="2">
    <location>
        <begin position="1267"/>
        <end position="1283"/>
    </location>
</feature>
<feature type="compositionally biased region" description="Polar residues" evidence="2">
    <location>
        <begin position="226"/>
        <end position="235"/>
    </location>
</feature>
<protein>
    <submittedName>
        <fullName evidence="3">Bassoon presynaptic cytomatrix protein</fullName>
    </submittedName>
</protein>
<feature type="compositionally biased region" description="Acidic residues" evidence="2">
    <location>
        <begin position="324"/>
        <end position="337"/>
    </location>
</feature>
<feature type="compositionally biased region" description="Low complexity" evidence="2">
    <location>
        <begin position="2510"/>
        <end position="2523"/>
    </location>
</feature>
<evidence type="ECO:0000256" key="2">
    <source>
        <dbReference type="SAM" id="MobiDB-lite"/>
    </source>
</evidence>
<sequence length="2733" mass="301642">MMSGGLGDAPLPVPQPSPQQPQPPANQQQASQQKETCQQSEPKPTSQKSEQKPSGTETSGQPDKLKKEPEIQPSPAKPDTSTGTTDGKKEEEAQSLKNDNSSTQSLSDTGYSSDGVSSSQSEITGLIQEDANKPPNASEITKPETSAHHCEAKEDDDKKQRPCSLSISNEGHEEQLDGVREEDYKKPQKDTTDEEFMRSKTAEMSVDREDNQMTSQGGLRRFKTIELNNTNTYNSDIELRNNREPELEMETLTGSPDERSRGEYSSTLSATTSSYTSAISPTSVSSMEEDSDSSPSRKQRLEDAKQQRKARHRSHGPLLPTIEDSSEEDELREEEELLREQEMMREVEQQGIRSTARKTKRDKEELRAQRRRERSKTPPSNLSPIEDASPTEELRQAAEMEELHRSSCSEYSPSIDSEAEGFEMMTSKSRKTANEHNLPTFMSLYSPTEKLTSTSPCSADKTPKSAEVAYEEMIRKAETLQKSQGEQLLNNSKEIEKQLLDARLTAAKLLEQNRAPLTPGTSPTQISAPISLPDVHAPSQIANRSISRQQSLQESGSPSKLMTINSSTSPLSSPTRLSRQSTIHSYTPESSSPTSTQRQSLYQSPQHSFSKDRLPNSTGRMEEEMENISLCRLSTVPGTSRVAEQGKIQQSSSIVDLRAPIKPAPLIMTEQGMDLTSVATEIRRYSIGSEGSYSRHSTAVQPLIMNLNTHEHPRVAASTPTTVNVTVAASKFISQPKKPVIYGDPLQNKVDLGQGLGSAVCLTQSKVSPNYASIPKIDTTNPQAPVSRCAISRTSSLPSQTVSSTSHDIYCGIPLELKSKPTAVNLTMGKSHAMMVQLVDSTSQGKTVTQLVKTSELPNQDVLDLTGQIKAETQLACCDVVYNLPFGGSCKGPFSQKVMLEEKMSATDASQTSYSAHALEVSGNLQAEPRQESHQYQEHASVNQNVNEDNKSQPASISGQSVSGPPVSVCEQPELVSGPPVSVSGQPGSEPPVSVSAQPGSICKDYVGGYLGVGAQYGSYTDLRQQNNIGQSFPMRRYGSMSSINTDYGYSTIPESSLAQYSATTAREISRMCAALKSMDQVGGRYGNNPEVFQYGSVAGGGPLGRPSLQQGLTSVRASLIYGHNGGHPAQGQVYANLINSNQASLRYPSAVRSADGMIYSTINTPIASTLPITTQPASVLCPTLQGIYRPCTPSSLTSVPLASLTRLPQVTPRMPLSAQGPYRYPPPSRFPSGPCAAANATPQIPIYLGKPSIKPTVPSTMQTAESLPPAQSSQQMQPQTHQNIPRAAQVTTTKTSNPEKEKEEEQLRQKQEQLLQLEREHVELEKLRHLRLQEELERDRMELQRHREKEQLLVQREIQELQSIKQQVLKQQHAERETQLVLQREQLAQQKVQLDQIQSLQQQLQQHLEAEETEDRFSVICPITGNIIQKDLTQPYADGQGLIASRPLPSSTSEMSLKNNEELLESIKKQNSMPRLRDSAEGEDNQLLVKRITDSCVQTDDEEGEERSIISRRRRTRHIVDSSVQTDEEDQDEWEQPVRRRRSRFSKHSSLESSLENKLDTSKVSSLNVAIQTINDSSCQTELELLRGISPSIHITSEPRVEFLHYISAPERNRRGESLACQTEPESQSQGVVVPQVNVSSTVDPLSLRITGTSKFERRKPDPLEIGFQNEPVSSLVRQPPKSPQVLYSPVSPLSPHRLLENSFSSSERLNKAHVPPQKHFSVDSPEHHQPLPHPIKSMQRSLSDPKPISPTSEDPAQAKFSIYQHQALLNKQQNLPTRKVKRTLPSPPPEESSLPIVTPTHNSMFASTNMAQAALSAPKPGLLIDLRVVEQESSKLRKQQAELEEEEKEIDAKLRCLELGITQRKETLIKERERRELAYVRCMGESRDYTPDSELTTQHLRGTPFDNSDCPAYQQRGFQPPQYQTVSLGQPQPGTFQPQSSAAVLHQSHIFSQNQASYQTSLLLQQSHTGFQPPPSSASYVSQTHPYSEETGQGISLQPQPKTQHQKPRQTSLADLEQKMPTNYEVISTPTVAVAATALEDIYNSAYSSTTISNTYGQYRPPEQSLSAEIHSPVNPTPAYSSEGHYTNLEQNIPRNYVMIDDINELTKESRDMYRTDRNGGYGNMSHYGRAGENPEDLYDHQGRVRGDYNSHVDGSSYYYDDYRSSSYTHSKNMTPAVMSSKRNKHRKPGMDQISKFSPIEEARDVESDLASYNMATSRGSSNIASRARRLQDDITYGLKKNVYEQQKYYGKSSHDGLEEDNRMYSSGRSRSTGYGMDKIASREYGSYRSKSYEMNIEERSHRGSHRRSQNLDESPMNEAQDPTGSESRDRYSQYGSSHSLPDVQDRTTDLPRSHIYKQDDPNLVDDMNCAVSDSEAYHLGQEETDWFEKPRESRSERSRHHSGSSSTHRRRHSQHEYDEPLEKEPLPQDDYAQPRSSSSASQDHGQQGSSSRRHSTSSRHSCDDLRSSRSSREHTNDPSVHPESRGSPSTAKRRTSDSRSTQDHPSDQSQDPSSHHQGSPGPRRQKQTSSPSSRRHEMQRMASTESKSQSSSPKHRASSGQQPSSQQQEGQQGHGQQKPQSRRGSGAGVEAGAEAQVEAGAGAGTAQHQQSTPSQPPAQALAQVPAQAPAPAQAQTEAPAPIQAPVQAPASAQAPDLASDPAPAEAGAQAQAQAQAQTPESDPTPDLAPVSAPAPALAQAPASAQAPSQAQQPQSSPKRTPVVSTMPPVF</sequence>
<dbReference type="GO" id="GO:0098882">
    <property type="term" value="F:structural constituent of presynaptic active zone"/>
    <property type="evidence" value="ECO:0007669"/>
    <property type="project" value="TreeGrafter"/>
</dbReference>
<evidence type="ECO:0000313" key="3">
    <source>
        <dbReference type="Ensembl" id="ENSPKIP00000019048.1"/>
    </source>
</evidence>
<dbReference type="Ensembl" id="ENSPKIT00000035891.1">
    <property type="protein sequence ID" value="ENSPKIP00000019048.1"/>
    <property type="gene ID" value="ENSPKIG00000004364.1"/>
</dbReference>
<evidence type="ECO:0000256" key="1">
    <source>
        <dbReference type="SAM" id="Coils"/>
    </source>
</evidence>
<feature type="region of interest" description="Disordered" evidence="2">
    <location>
        <begin position="1661"/>
        <end position="1693"/>
    </location>
</feature>
<dbReference type="GeneTree" id="ENSGT00620000087961"/>
<feature type="compositionally biased region" description="Low complexity" evidence="2">
    <location>
        <begin position="107"/>
        <end position="121"/>
    </location>
</feature>